<dbReference type="InterPro" id="IPR041988">
    <property type="entry name" value="Ribosomal_uL24_KOW"/>
</dbReference>
<protein>
    <recommendedName>
        <fullName evidence="4 5">Large ribosomal subunit protein uL24</fullName>
    </recommendedName>
</protein>
<sequence length="72" mass="8153">MPRLKREDRVLVISGDDKGKEGRVLAVFPKKNRVLIEGVNMIKRHTKPNQQNQTGGIIEKEAPIHVSNVRVI</sequence>
<feature type="domain" description="KOW" evidence="7">
    <location>
        <begin position="3"/>
        <end position="30"/>
    </location>
</feature>
<name>A0A7Y2H103_UNCEI</name>
<dbReference type="Gene3D" id="2.30.30.30">
    <property type="match status" value="1"/>
</dbReference>
<dbReference type="EMBL" id="JABDJR010000003">
    <property type="protein sequence ID" value="NNF05137.1"/>
    <property type="molecule type" value="Genomic_DNA"/>
</dbReference>
<dbReference type="Proteomes" id="UP000547674">
    <property type="component" value="Unassembled WGS sequence"/>
</dbReference>
<dbReference type="InterPro" id="IPR057264">
    <property type="entry name" value="Ribosomal_uL24_C"/>
</dbReference>
<dbReference type="SMART" id="SM00739">
    <property type="entry name" value="KOW"/>
    <property type="match status" value="1"/>
</dbReference>
<comment type="similarity">
    <text evidence="1 5 6">Belongs to the universal ribosomal protein uL24 family.</text>
</comment>
<organism evidence="8 9">
    <name type="scientific">Eiseniibacteriota bacterium</name>
    <dbReference type="NCBI Taxonomy" id="2212470"/>
    <lineage>
        <taxon>Bacteria</taxon>
        <taxon>Candidatus Eiseniibacteriota</taxon>
    </lineage>
</organism>
<keyword evidence="5" id="KW-0699">rRNA-binding</keyword>
<dbReference type="GO" id="GO:1990904">
    <property type="term" value="C:ribonucleoprotein complex"/>
    <property type="evidence" value="ECO:0007669"/>
    <property type="project" value="UniProtKB-KW"/>
</dbReference>
<dbReference type="NCBIfam" id="TIGR01079">
    <property type="entry name" value="rplX_bact"/>
    <property type="match status" value="1"/>
</dbReference>
<keyword evidence="3 5" id="KW-0687">Ribonucleoprotein</keyword>
<dbReference type="GO" id="GO:0006412">
    <property type="term" value="P:translation"/>
    <property type="evidence" value="ECO:0007669"/>
    <property type="project" value="UniProtKB-UniRule"/>
</dbReference>
<evidence type="ECO:0000313" key="9">
    <source>
        <dbReference type="Proteomes" id="UP000547674"/>
    </source>
</evidence>
<dbReference type="AlphaFoldDB" id="A0A7Y2H103"/>
<dbReference type="GO" id="GO:0005840">
    <property type="term" value="C:ribosome"/>
    <property type="evidence" value="ECO:0007669"/>
    <property type="project" value="UniProtKB-KW"/>
</dbReference>
<comment type="function">
    <text evidence="5">One of two assembly initiator proteins, it binds directly to the 5'-end of the 23S rRNA, where it nucleates assembly of the 50S subunit.</text>
</comment>
<dbReference type="GO" id="GO:0019843">
    <property type="term" value="F:rRNA binding"/>
    <property type="evidence" value="ECO:0007669"/>
    <property type="project" value="UniProtKB-UniRule"/>
</dbReference>
<evidence type="ECO:0000313" key="8">
    <source>
        <dbReference type="EMBL" id="NNF05137.1"/>
    </source>
</evidence>
<dbReference type="InterPro" id="IPR005824">
    <property type="entry name" value="KOW"/>
</dbReference>
<keyword evidence="2 5" id="KW-0689">Ribosomal protein</keyword>
<comment type="subunit">
    <text evidence="5">Part of the 50S ribosomal subunit.</text>
</comment>
<keyword evidence="5" id="KW-0694">RNA-binding</keyword>
<evidence type="ECO:0000256" key="6">
    <source>
        <dbReference type="RuleBase" id="RU003477"/>
    </source>
</evidence>
<evidence type="ECO:0000256" key="4">
    <source>
        <dbReference type="ARBA" id="ARBA00035206"/>
    </source>
</evidence>
<dbReference type="Pfam" id="PF17136">
    <property type="entry name" value="ribosomal_L24"/>
    <property type="match status" value="1"/>
</dbReference>
<dbReference type="PROSITE" id="PS01108">
    <property type="entry name" value="RIBOSOMAL_L24"/>
    <property type="match status" value="1"/>
</dbReference>
<dbReference type="HAMAP" id="MF_01326_B">
    <property type="entry name" value="Ribosomal_uL24_B"/>
    <property type="match status" value="1"/>
</dbReference>
<dbReference type="InterPro" id="IPR008991">
    <property type="entry name" value="Translation_prot_SH3-like_sf"/>
</dbReference>
<dbReference type="PANTHER" id="PTHR12903">
    <property type="entry name" value="MITOCHONDRIAL RIBOSOMAL PROTEIN L24"/>
    <property type="match status" value="1"/>
</dbReference>
<proteinExistence type="inferred from homology"/>
<dbReference type="CDD" id="cd06089">
    <property type="entry name" value="KOW_RPL26"/>
    <property type="match status" value="1"/>
</dbReference>
<accession>A0A7Y2H103</accession>
<comment type="caution">
    <text evidence="8">The sequence shown here is derived from an EMBL/GenBank/DDBJ whole genome shotgun (WGS) entry which is preliminary data.</text>
</comment>
<gene>
    <name evidence="5" type="primary">rplX</name>
    <name evidence="8" type="ORF">HKN21_00115</name>
</gene>
<evidence type="ECO:0000259" key="7">
    <source>
        <dbReference type="SMART" id="SM00739"/>
    </source>
</evidence>
<evidence type="ECO:0000256" key="3">
    <source>
        <dbReference type="ARBA" id="ARBA00023274"/>
    </source>
</evidence>
<evidence type="ECO:0000256" key="2">
    <source>
        <dbReference type="ARBA" id="ARBA00022980"/>
    </source>
</evidence>
<dbReference type="SUPFAM" id="SSF50104">
    <property type="entry name" value="Translation proteins SH3-like domain"/>
    <property type="match status" value="1"/>
</dbReference>
<dbReference type="GO" id="GO:0003735">
    <property type="term" value="F:structural constituent of ribosome"/>
    <property type="evidence" value="ECO:0007669"/>
    <property type="project" value="InterPro"/>
</dbReference>
<comment type="function">
    <text evidence="5">One of the proteins that surrounds the polypeptide exit tunnel on the outside of the subunit.</text>
</comment>
<reference evidence="8 9" key="1">
    <citation type="submission" date="2020-03" db="EMBL/GenBank/DDBJ databases">
        <title>Metabolic flexibility allows generalist bacteria to become dominant in a frequently disturbed ecosystem.</title>
        <authorList>
            <person name="Chen Y.-J."/>
            <person name="Leung P.M."/>
            <person name="Bay S.K."/>
            <person name="Hugenholtz P."/>
            <person name="Kessler A.J."/>
            <person name="Shelley G."/>
            <person name="Waite D.W."/>
            <person name="Cook P.L."/>
            <person name="Greening C."/>
        </authorList>
    </citation>
    <scope>NUCLEOTIDE SEQUENCE [LARGE SCALE GENOMIC DNA]</scope>
    <source>
        <strain evidence="8">SS_bin_28</strain>
    </source>
</reference>
<dbReference type="Pfam" id="PF00467">
    <property type="entry name" value="KOW"/>
    <property type="match status" value="1"/>
</dbReference>
<dbReference type="InterPro" id="IPR003256">
    <property type="entry name" value="Ribosomal_uL24"/>
</dbReference>
<evidence type="ECO:0000256" key="5">
    <source>
        <dbReference type="HAMAP-Rule" id="MF_01326"/>
    </source>
</evidence>
<dbReference type="InterPro" id="IPR005825">
    <property type="entry name" value="Ribosomal_uL24_CS"/>
</dbReference>
<evidence type="ECO:0000256" key="1">
    <source>
        <dbReference type="ARBA" id="ARBA00010618"/>
    </source>
</evidence>
<dbReference type="InterPro" id="IPR014722">
    <property type="entry name" value="Rib_uL2_dom2"/>
</dbReference>